<evidence type="ECO:0000313" key="1">
    <source>
        <dbReference type="EMBL" id="MBX44765.1"/>
    </source>
</evidence>
<protein>
    <submittedName>
        <fullName evidence="1">Uncharacterized protein</fullName>
    </submittedName>
</protein>
<sequence length="14" mass="1779">MKCCKNQLYIYMLQ</sequence>
<accession>A0A2P2NQP0</accession>
<name>A0A2P2NQP0_RHIMU</name>
<organism evidence="1">
    <name type="scientific">Rhizophora mucronata</name>
    <name type="common">Asiatic mangrove</name>
    <dbReference type="NCBI Taxonomy" id="61149"/>
    <lineage>
        <taxon>Eukaryota</taxon>
        <taxon>Viridiplantae</taxon>
        <taxon>Streptophyta</taxon>
        <taxon>Embryophyta</taxon>
        <taxon>Tracheophyta</taxon>
        <taxon>Spermatophyta</taxon>
        <taxon>Magnoliopsida</taxon>
        <taxon>eudicotyledons</taxon>
        <taxon>Gunneridae</taxon>
        <taxon>Pentapetalae</taxon>
        <taxon>rosids</taxon>
        <taxon>fabids</taxon>
        <taxon>Malpighiales</taxon>
        <taxon>Rhizophoraceae</taxon>
        <taxon>Rhizophora</taxon>
    </lineage>
</organism>
<reference evidence="1" key="1">
    <citation type="submission" date="2018-02" db="EMBL/GenBank/DDBJ databases">
        <title>Rhizophora mucronata_Transcriptome.</title>
        <authorList>
            <person name="Meera S.P."/>
            <person name="Sreeshan A."/>
            <person name="Augustine A."/>
        </authorList>
    </citation>
    <scope>NUCLEOTIDE SEQUENCE</scope>
    <source>
        <tissue evidence="1">Leaf</tissue>
    </source>
</reference>
<dbReference type="EMBL" id="GGEC01064281">
    <property type="protein sequence ID" value="MBX44765.1"/>
    <property type="molecule type" value="Transcribed_RNA"/>
</dbReference>
<proteinExistence type="predicted"/>